<feature type="compositionally biased region" description="Pro residues" evidence="14">
    <location>
        <begin position="332"/>
        <end position="341"/>
    </location>
</feature>
<keyword evidence="10" id="KW-0472">Membrane</keyword>
<evidence type="ECO:0000256" key="14">
    <source>
        <dbReference type="SAM" id="MobiDB-lite"/>
    </source>
</evidence>
<accession>A0A9W2X279</accession>
<dbReference type="InterPro" id="IPR000727">
    <property type="entry name" value="T_SNARE_dom"/>
</dbReference>
<protein>
    <submittedName>
        <fullName evidence="18">Abl interactor 2 isoform X19</fullName>
    </submittedName>
</protein>
<evidence type="ECO:0000256" key="4">
    <source>
        <dbReference type="ARBA" id="ARBA00004510"/>
    </source>
</evidence>
<dbReference type="InterPro" id="IPR028457">
    <property type="entry name" value="ABI"/>
</dbReference>
<evidence type="ECO:0000256" key="3">
    <source>
        <dbReference type="ARBA" id="ARBA00004486"/>
    </source>
</evidence>
<dbReference type="CTD" id="10152"/>
<feature type="compositionally biased region" description="Polar residues" evidence="14">
    <location>
        <begin position="216"/>
        <end position="235"/>
    </location>
</feature>
<comment type="subcellular location">
    <subcellularLocation>
        <location evidence="3">Cell projection</location>
        <location evidence="3">Filopodium</location>
    </subcellularLocation>
    <subcellularLocation>
        <location evidence="4">Cell projection</location>
        <location evidence="4">Lamellipodium</location>
    </subcellularLocation>
    <subcellularLocation>
        <location evidence="1">Cytoplasm</location>
        <location evidence="1">Cytoskeleton</location>
    </subcellularLocation>
    <subcellularLocation>
        <location evidence="2">Membrane</location>
    </subcellularLocation>
</comment>
<organism evidence="17 18">
    <name type="scientific">Physeter macrocephalus</name>
    <name type="common">Sperm whale</name>
    <name type="synonym">Physeter catodon</name>
    <dbReference type="NCBI Taxonomy" id="9755"/>
    <lineage>
        <taxon>Eukaryota</taxon>
        <taxon>Metazoa</taxon>
        <taxon>Chordata</taxon>
        <taxon>Craniata</taxon>
        <taxon>Vertebrata</taxon>
        <taxon>Euteleostomi</taxon>
        <taxon>Mammalia</taxon>
        <taxon>Eutheria</taxon>
        <taxon>Laurasiatheria</taxon>
        <taxon>Artiodactyla</taxon>
        <taxon>Whippomorpha</taxon>
        <taxon>Cetacea</taxon>
        <taxon>Odontoceti</taxon>
        <taxon>Physeteridae</taxon>
        <taxon>Physeter</taxon>
    </lineage>
</organism>
<keyword evidence="8" id="KW-0597">Phosphoprotein</keyword>
<feature type="domain" description="SH3" evidence="15">
    <location>
        <begin position="383"/>
        <end position="444"/>
    </location>
</feature>
<reference evidence="18" key="1">
    <citation type="submission" date="2025-08" db="UniProtKB">
        <authorList>
            <consortium name="RefSeq"/>
        </authorList>
    </citation>
    <scope>IDENTIFICATION</scope>
    <source>
        <tissue evidence="18">Muscle</tissue>
    </source>
</reference>
<evidence type="ECO:0000256" key="6">
    <source>
        <dbReference type="ARBA" id="ARBA00022443"/>
    </source>
</evidence>
<feature type="compositionally biased region" description="Pro residues" evidence="14">
    <location>
        <begin position="168"/>
        <end position="179"/>
    </location>
</feature>
<dbReference type="SUPFAM" id="SSF50044">
    <property type="entry name" value="SH3-domain"/>
    <property type="match status" value="1"/>
</dbReference>
<dbReference type="Proteomes" id="UP000248484">
    <property type="component" value="Chromosome 2"/>
</dbReference>
<dbReference type="GO" id="GO:0016020">
    <property type="term" value="C:membrane"/>
    <property type="evidence" value="ECO:0007669"/>
    <property type="project" value="UniProtKB-SubCell"/>
</dbReference>
<evidence type="ECO:0000256" key="1">
    <source>
        <dbReference type="ARBA" id="ARBA00004245"/>
    </source>
</evidence>
<keyword evidence="7" id="KW-0963">Cytoplasm</keyword>
<evidence type="ECO:0000259" key="15">
    <source>
        <dbReference type="PROSITE" id="PS50002"/>
    </source>
</evidence>
<evidence type="ECO:0000256" key="8">
    <source>
        <dbReference type="ARBA" id="ARBA00022553"/>
    </source>
</evidence>
<dbReference type="GO" id="GO:0017124">
    <property type="term" value="F:SH3 domain binding"/>
    <property type="evidence" value="ECO:0007669"/>
    <property type="project" value="TreeGrafter"/>
</dbReference>
<evidence type="ECO:0000256" key="13">
    <source>
        <dbReference type="PROSITE-ProRule" id="PRU00192"/>
    </source>
</evidence>
<dbReference type="FunFam" id="2.30.30.40:FF:000002">
    <property type="entry name" value="abl interactor 1 isoform X1"/>
    <property type="match status" value="1"/>
</dbReference>
<keyword evidence="12" id="KW-0966">Cell projection</keyword>
<dbReference type="GO" id="GO:0030027">
    <property type="term" value="C:lamellipodium"/>
    <property type="evidence" value="ECO:0007669"/>
    <property type="project" value="UniProtKB-SubCell"/>
</dbReference>
<evidence type="ECO:0000256" key="9">
    <source>
        <dbReference type="ARBA" id="ARBA00023054"/>
    </source>
</evidence>
<evidence type="ECO:0000256" key="12">
    <source>
        <dbReference type="ARBA" id="ARBA00023273"/>
    </source>
</evidence>
<dbReference type="Pfam" id="PF07815">
    <property type="entry name" value="Abi_HHR"/>
    <property type="match status" value="1"/>
</dbReference>
<dbReference type="PANTHER" id="PTHR10460:SF26">
    <property type="entry name" value="ABL INTERACTOR 2"/>
    <property type="match status" value="1"/>
</dbReference>
<keyword evidence="9" id="KW-0175">Coiled coil</keyword>
<evidence type="ECO:0000256" key="7">
    <source>
        <dbReference type="ARBA" id="ARBA00022490"/>
    </source>
</evidence>
<feature type="region of interest" description="Disordered" evidence="14">
    <location>
        <begin position="159"/>
        <end position="362"/>
    </location>
</feature>
<dbReference type="Pfam" id="PF00018">
    <property type="entry name" value="SH3_1"/>
    <property type="match status" value="1"/>
</dbReference>
<dbReference type="GO" id="GO:0031209">
    <property type="term" value="C:SCAR complex"/>
    <property type="evidence" value="ECO:0007669"/>
    <property type="project" value="TreeGrafter"/>
</dbReference>
<evidence type="ECO:0000256" key="10">
    <source>
        <dbReference type="ARBA" id="ARBA00023136"/>
    </source>
</evidence>
<dbReference type="PRINTS" id="PR01217">
    <property type="entry name" value="PRICHEXTENSN"/>
</dbReference>
<dbReference type="AlphaFoldDB" id="A0A9W2X279"/>
<sequence length="476" mass="52457">MAELQMLLEEEIPGGRRALFDSYTNLERVADYCENNYIQSADKQRALEETKAYTTQSLASVAYLINTLANNVLQMLDIQASQLRRMESSINHISQTVDIHKEKVARREIGILTTNKNTSRTHKIIAPANLERPVRYIRKPIDYTILDDIGHGVKVSTQNMKMGGLPRTTPPTQKPPSPPMSGKGTLGRHSPYRTLEPVRPPVVPNDYVPSPARTMAPSQQSPVRTASVNQRNRTYSSGSSGGSHPSSRSSSRENSGSGSVGVPIAVPTPSPPSVFPGHPVQFYSMNRPATRHTPPTIGGSLPYRRPPSITSQTSLQNQMNGGPFYSQNPVSDAPPPPPPVEEPVFDESPPPPPPPEDYEEEEAAVVEYSDPYAEEDPPWAPRSYLEKVVAIYDYTKDKEDELSFQEGAIIYVIKKNDDEAQKTIVQKELVVLSLPAGPLLDWGTEKTSVKSFRLKTCRRGIHGGDSMACPEGHLSL</sequence>
<dbReference type="GO" id="GO:0005856">
    <property type="term" value="C:cytoskeleton"/>
    <property type="evidence" value="ECO:0007669"/>
    <property type="project" value="UniProtKB-SubCell"/>
</dbReference>
<dbReference type="GO" id="GO:0035591">
    <property type="term" value="F:signaling adaptor activity"/>
    <property type="evidence" value="ECO:0007669"/>
    <property type="project" value="TreeGrafter"/>
</dbReference>
<proteinExistence type="inferred from homology"/>
<keyword evidence="17" id="KW-1185">Reference proteome</keyword>
<dbReference type="InterPro" id="IPR012849">
    <property type="entry name" value="Abl-interactor_HHR_dom"/>
</dbReference>
<dbReference type="Gene3D" id="6.10.140.1620">
    <property type="match status" value="1"/>
</dbReference>
<dbReference type="PROSITE" id="PS50002">
    <property type="entry name" value="SH3"/>
    <property type="match status" value="1"/>
</dbReference>
<evidence type="ECO:0000256" key="2">
    <source>
        <dbReference type="ARBA" id="ARBA00004370"/>
    </source>
</evidence>
<feature type="compositionally biased region" description="Polar residues" evidence="14">
    <location>
        <begin position="308"/>
        <end position="328"/>
    </location>
</feature>
<dbReference type="GO" id="GO:0030175">
    <property type="term" value="C:filopodium"/>
    <property type="evidence" value="ECO:0007669"/>
    <property type="project" value="UniProtKB-SubCell"/>
</dbReference>
<keyword evidence="11" id="KW-0206">Cytoskeleton</keyword>
<keyword evidence="6 13" id="KW-0728">SH3 domain</keyword>
<evidence type="ECO:0000256" key="11">
    <source>
        <dbReference type="ARBA" id="ARBA00023212"/>
    </source>
</evidence>
<comment type="similarity">
    <text evidence="5">Belongs to the ABI family.</text>
</comment>
<feature type="compositionally biased region" description="Low complexity" evidence="14">
    <location>
        <begin position="236"/>
        <end position="261"/>
    </location>
</feature>
<dbReference type="GeneID" id="102996476"/>
<dbReference type="GO" id="GO:0001764">
    <property type="term" value="P:neuron migration"/>
    <property type="evidence" value="ECO:0007669"/>
    <property type="project" value="TreeGrafter"/>
</dbReference>
<evidence type="ECO:0000313" key="17">
    <source>
        <dbReference type="Proteomes" id="UP000248484"/>
    </source>
</evidence>
<dbReference type="Gene3D" id="2.30.30.40">
    <property type="entry name" value="SH3 Domains"/>
    <property type="match status" value="1"/>
</dbReference>
<evidence type="ECO:0000256" key="5">
    <source>
        <dbReference type="ARBA" id="ARBA00010020"/>
    </source>
</evidence>
<evidence type="ECO:0000259" key="16">
    <source>
        <dbReference type="PROSITE" id="PS50192"/>
    </source>
</evidence>
<feature type="domain" description="T-SNARE coiled-coil homology" evidence="16">
    <location>
        <begin position="45"/>
        <end position="107"/>
    </location>
</feature>
<dbReference type="InterPro" id="IPR001452">
    <property type="entry name" value="SH3_domain"/>
</dbReference>
<evidence type="ECO:0000313" key="18">
    <source>
        <dbReference type="RefSeq" id="XP_054945551.1"/>
    </source>
</evidence>
<gene>
    <name evidence="18" type="primary">ABI2</name>
</gene>
<dbReference type="InterPro" id="IPR036028">
    <property type="entry name" value="SH3-like_dom_sf"/>
</dbReference>
<dbReference type="RefSeq" id="XP_054945551.1">
    <property type="nucleotide sequence ID" value="XM_055089576.1"/>
</dbReference>
<dbReference type="PROSITE" id="PS50192">
    <property type="entry name" value="T_SNARE"/>
    <property type="match status" value="1"/>
</dbReference>
<dbReference type="PANTHER" id="PTHR10460">
    <property type="entry name" value="ABL INTERACTOR FAMILY MEMBER"/>
    <property type="match status" value="1"/>
</dbReference>
<name>A0A9W2X279_PHYMC</name>